<keyword evidence="2" id="KW-1185">Reference proteome</keyword>
<dbReference type="Proteomes" id="UP000194012">
    <property type="component" value="Unassembled WGS sequence"/>
</dbReference>
<dbReference type="RefSeq" id="WP_139838159.1">
    <property type="nucleotide sequence ID" value="NZ_FWFJ01000029.1"/>
</dbReference>
<name>A0A1X6ZSS2_9RHOB</name>
<sequence length="62" mass="6889">MTTLTKTTVFKTLKPRAETALDKTTRAAKGILEGEAEKSQVKTARLRKARLEREASTPASHY</sequence>
<evidence type="ECO:0000313" key="2">
    <source>
        <dbReference type="Proteomes" id="UP000194012"/>
    </source>
</evidence>
<proteinExistence type="predicted"/>
<accession>A0A1X6ZSS2</accession>
<evidence type="ECO:0000313" key="1">
    <source>
        <dbReference type="EMBL" id="SLN60198.1"/>
    </source>
</evidence>
<gene>
    <name evidence="1" type="ORF">ROG8370_02774</name>
</gene>
<protein>
    <submittedName>
        <fullName evidence="1">Uncharacterized protein</fullName>
    </submittedName>
</protein>
<dbReference type="EMBL" id="FWFJ01000029">
    <property type="protein sequence ID" value="SLN60198.1"/>
    <property type="molecule type" value="Genomic_DNA"/>
</dbReference>
<organism evidence="1 2">
    <name type="scientific">Roseovarius gaetbuli</name>
    <dbReference type="NCBI Taxonomy" id="1356575"/>
    <lineage>
        <taxon>Bacteria</taxon>
        <taxon>Pseudomonadati</taxon>
        <taxon>Pseudomonadota</taxon>
        <taxon>Alphaproteobacteria</taxon>
        <taxon>Rhodobacterales</taxon>
        <taxon>Roseobacteraceae</taxon>
        <taxon>Roseovarius</taxon>
    </lineage>
</organism>
<dbReference type="AlphaFoldDB" id="A0A1X6ZSS2"/>
<reference evidence="2" key="1">
    <citation type="submission" date="2017-03" db="EMBL/GenBank/DDBJ databases">
        <authorList>
            <person name="Rodrigo-Torres L."/>
            <person name="Arahal R.D."/>
            <person name="Lucena T."/>
        </authorList>
    </citation>
    <scope>NUCLEOTIDE SEQUENCE [LARGE SCALE GENOMIC DNA]</scope>
    <source>
        <strain evidence="2">CECT 8370</strain>
    </source>
</reference>